<evidence type="ECO:0000313" key="3">
    <source>
        <dbReference type="Proteomes" id="UP000245942"/>
    </source>
</evidence>
<protein>
    <submittedName>
        <fullName evidence="2">Uncharacterized protein</fullName>
    </submittedName>
</protein>
<feature type="compositionally biased region" description="Acidic residues" evidence="1">
    <location>
        <begin position="431"/>
        <end position="441"/>
    </location>
</feature>
<organism evidence="2 3">
    <name type="scientific">Pseudomicrostroma glucosiphilum</name>
    <dbReference type="NCBI Taxonomy" id="1684307"/>
    <lineage>
        <taxon>Eukaryota</taxon>
        <taxon>Fungi</taxon>
        <taxon>Dikarya</taxon>
        <taxon>Basidiomycota</taxon>
        <taxon>Ustilaginomycotina</taxon>
        <taxon>Exobasidiomycetes</taxon>
        <taxon>Microstromatales</taxon>
        <taxon>Microstromatales incertae sedis</taxon>
        <taxon>Pseudomicrostroma</taxon>
    </lineage>
</organism>
<sequence>MSTNIFSNYHRSLLAKAQTESTHYVSMGGAYDHNEGHELPSKGAGVPRYPGRRYVDQKDRKASVSVPKRPLELVASKEVASKVGSDKISAVYDEVALQIQNQKAVKRSAEEKERAEAYRALLFKKSGESKPVSGAKKLTTIQPKKTKTAMITPLKKAVPSSSSVLATNWTNDELLKILKDAGVQEPMTPITAAFVKTMAKPKPAPAAAPVQEMPLSPISAALAGKTFKSKAKPAPAAAPVKAPVKEANWSPISAAMLKSWPQPKPATATASAARLQKAETPVKKQIAKNSDFTMVLRSASPKKVAPEAPMTPTRNVTIRKRATKSIKVKMPASTTPPATPPRRSAIAAVAPLTIKAALAQTPAPKTPGATQAELDAALQAFEVNPYDLPKLTDDEYERRRTFPDQEFPMFRVILATPTKEELEARARGPVDPDESIDDEDAPQSIDTYDYSILGPHSAILKSSIKKPRTSARFQRQEPSMSTLLAIVPEHEVKATLEEYGLTEEDLLPKTPAKAQPLTDKASTPVLASARTKARFTSSKDFAARRSARLQGKNEKAPAEGKENLPDRTFDGTAPRQDYGQTVAPTNVLGSNLHLRKSLPWHRWFPPALMCVRLGGATGYFGHLSAPSTFRGSTDVPQDVQNCDGARAPSAPSSKGLKVKTRITATQAFKTARYYDTAPNGTGRHGTEDSSKTPKAARFTLFFNVKLGTVGG</sequence>
<dbReference type="AlphaFoldDB" id="A0A316U1F2"/>
<dbReference type="Proteomes" id="UP000245942">
    <property type="component" value="Unassembled WGS sequence"/>
</dbReference>
<dbReference type="EMBL" id="KZ819337">
    <property type="protein sequence ID" value="PWN18321.1"/>
    <property type="molecule type" value="Genomic_DNA"/>
</dbReference>
<keyword evidence="3" id="KW-1185">Reference proteome</keyword>
<feature type="region of interest" description="Disordered" evidence="1">
    <location>
        <begin position="540"/>
        <end position="576"/>
    </location>
</feature>
<feature type="region of interest" description="Disordered" evidence="1">
    <location>
        <begin position="422"/>
        <end position="442"/>
    </location>
</feature>
<name>A0A316U1F2_9BASI</name>
<proteinExistence type="predicted"/>
<evidence type="ECO:0000313" key="2">
    <source>
        <dbReference type="EMBL" id="PWN18321.1"/>
    </source>
</evidence>
<dbReference type="RefSeq" id="XP_025345481.1">
    <property type="nucleotide sequence ID" value="XM_025491225.1"/>
</dbReference>
<evidence type="ECO:0000256" key="1">
    <source>
        <dbReference type="SAM" id="MobiDB-lite"/>
    </source>
</evidence>
<reference evidence="2 3" key="1">
    <citation type="journal article" date="2018" name="Mol. Biol. Evol.">
        <title>Broad Genomic Sampling Reveals a Smut Pathogenic Ancestry of the Fungal Clade Ustilaginomycotina.</title>
        <authorList>
            <person name="Kijpornyongpan T."/>
            <person name="Mondo S.J."/>
            <person name="Barry K."/>
            <person name="Sandor L."/>
            <person name="Lee J."/>
            <person name="Lipzen A."/>
            <person name="Pangilinan J."/>
            <person name="LaButti K."/>
            <person name="Hainaut M."/>
            <person name="Henrissat B."/>
            <person name="Grigoriev I.V."/>
            <person name="Spatafora J.W."/>
            <person name="Aime M.C."/>
        </authorList>
    </citation>
    <scope>NUCLEOTIDE SEQUENCE [LARGE SCALE GENOMIC DNA]</scope>
    <source>
        <strain evidence="2 3">MCA 4718</strain>
    </source>
</reference>
<dbReference type="GeneID" id="37012959"/>
<accession>A0A316U1F2</accession>
<gene>
    <name evidence="2" type="ORF">BCV69DRAFT_279039</name>
</gene>
<feature type="compositionally biased region" description="Basic and acidic residues" evidence="1">
    <location>
        <begin position="551"/>
        <end position="569"/>
    </location>
</feature>